<dbReference type="STRING" id="1033810.HLPCO_002117"/>
<keyword evidence="2" id="KW-1185">Reference proteome</keyword>
<evidence type="ECO:0000313" key="1">
    <source>
        <dbReference type="EMBL" id="ERJ11877.1"/>
    </source>
</evidence>
<dbReference type="Proteomes" id="UP000005707">
    <property type="component" value="Unassembled WGS sequence"/>
</dbReference>
<name>U2DTT9_9MOLU</name>
<evidence type="ECO:0000313" key="2">
    <source>
        <dbReference type="Proteomes" id="UP000005707"/>
    </source>
</evidence>
<proteinExistence type="predicted"/>
<sequence>MHVKEQKNNCNNRTLNHNSDTTNTIILLMGLTLRLACFLTFKTIKIRNSVYLTRSFNIKKRINQPCD</sequence>
<accession>U2DTT9</accession>
<protein>
    <submittedName>
        <fullName evidence="1">Uncharacterized protein</fullName>
    </submittedName>
</protein>
<dbReference type="EMBL" id="AFNU02000007">
    <property type="protein sequence ID" value="ERJ11877.1"/>
    <property type="molecule type" value="Genomic_DNA"/>
</dbReference>
<comment type="caution">
    <text evidence="1">The sequence shown here is derived from an EMBL/GenBank/DDBJ whole genome shotgun (WGS) entry which is preliminary data.</text>
</comment>
<dbReference type="AlphaFoldDB" id="U2DTT9"/>
<gene>
    <name evidence="1" type="ORF">HLPCO_002117</name>
</gene>
<reference evidence="1 2" key="1">
    <citation type="journal article" date="2011" name="J. Bacteriol.">
        <title>Genome sequence of Haloplasma contractile, an unusual contractile bacterium from a deep-sea anoxic brine lake.</title>
        <authorList>
            <person name="Antunes A."/>
            <person name="Alam I."/>
            <person name="El Dorry H."/>
            <person name="Siam R."/>
            <person name="Robertson A."/>
            <person name="Bajic V.B."/>
            <person name="Stingl U."/>
        </authorList>
    </citation>
    <scope>NUCLEOTIDE SEQUENCE [LARGE SCALE GENOMIC DNA]</scope>
    <source>
        <strain evidence="1 2">SSD-17B</strain>
    </source>
</reference>
<dbReference type="InParanoid" id="U2DTT9"/>
<organism evidence="1 2">
    <name type="scientific">Haloplasma contractile SSD-17B</name>
    <dbReference type="NCBI Taxonomy" id="1033810"/>
    <lineage>
        <taxon>Bacteria</taxon>
        <taxon>Bacillati</taxon>
        <taxon>Mycoplasmatota</taxon>
        <taxon>Mollicutes</taxon>
        <taxon>Haloplasmatales</taxon>
        <taxon>Haloplasmataceae</taxon>
        <taxon>Haloplasma</taxon>
    </lineage>
</organism>
<reference evidence="1 2" key="2">
    <citation type="journal article" date="2013" name="PLoS ONE">
        <title>INDIGO - INtegrated Data Warehouse of MIcrobial GenOmes with Examples from the Red Sea Extremophiles.</title>
        <authorList>
            <person name="Alam I."/>
            <person name="Antunes A."/>
            <person name="Kamau A.A."/>
            <person name="Ba Alawi W."/>
            <person name="Kalkatawi M."/>
            <person name="Stingl U."/>
            <person name="Bajic V.B."/>
        </authorList>
    </citation>
    <scope>NUCLEOTIDE SEQUENCE [LARGE SCALE GENOMIC DNA]</scope>
    <source>
        <strain evidence="1 2">SSD-17B</strain>
    </source>
</reference>